<organism evidence="5">
    <name type="scientific">freshwater metagenome</name>
    <dbReference type="NCBI Taxonomy" id="449393"/>
    <lineage>
        <taxon>unclassified sequences</taxon>
        <taxon>metagenomes</taxon>
        <taxon>ecological metagenomes</taxon>
    </lineage>
</organism>
<evidence type="ECO:0000313" key="3">
    <source>
        <dbReference type="EMBL" id="CAB4554723.1"/>
    </source>
</evidence>
<gene>
    <name evidence="3" type="ORF">UFOPK1572_00417</name>
    <name evidence="4" type="ORF">UFOPK1704_00177</name>
    <name evidence="5" type="ORF">UFOPK2169_01693</name>
</gene>
<dbReference type="PROSITE" id="PS50977">
    <property type="entry name" value="HTH_TETR_2"/>
    <property type="match status" value="1"/>
</dbReference>
<dbReference type="EMBL" id="CAEZTQ010000018">
    <property type="protein sequence ID" value="CAB4565601.1"/>
    <property type="molecule type" value="Genomic_DNA"/>
</dbReference>
<name>A0A6J6LV69_9ZZZZ</name>
<dbReference type="Gene3D" id="1.10.357.10">
    <property type="entry name" value="Tetracycline Repressor, domain 2"/>
    <property type="match status" value="1"/>
</dbReference>
<evidence type="ECO:0000313" key="5">
    <source>
        <dbReference type="EMBL" id="CAB4665626.1"/>
    </source>
</evidence>
<evidence type="ECO:0000313" key="4">
    <source>
        <dbReference type="EMBL" id="CAB4565601.1"/>
    </source>
</evidence>
<proteinExistence type="predicted"/>
<dbReference type="GO" id="GO:0003677">
    <property type="term" value="F:DNA binding"/>
    <property type="evidence" value="ECO:0007669"/>
    <property type="project" value="UniProtKB-KW"/>
</dbReference>
<feature type="domain" description="HTH tetR-type" evidence="2">
    <location>
        <begin position="18"/>
        <end position="78"/>
    </location>
</feature>
<evidence type="ECO:0000256" key="1">
    <source>
        <dbReference type="ARBA" id="ARBA00023125"/>
    </source>
</evidence>
<dbReference type="InterPro" id="IPR001647">
    <property type="entry name" value="HTH_TetR"/>
</dbReference>
<dbReference type="Pfam" id="PF00440">
    <property type="entry name" value="TetR_N"/>
    <property type="match status" value="1"/>
</dbReference>
<dbReference type="InterPro" id="IPR009057">
    <property type="entry name" value="Homeodomain-like_sf"/>
</dbReference>
<sequence>MGNSVKKQVTDTSSGEREKTKDALLRVAIAAIEEVGESHVRLDDVLRDADASVSSLYHHYGNMRGLLDEAQLARFDSFTGHNIKTFHDAVLRVRNKDEFRELIDATVKDLFSRSRRENRATIMNAFGSIFTTPQYDERIVALERQNMEVLSAAIEHARSQGMTRSDLDVMSFSAWAMGLTFSRVIPDILNDEDIIDGWIEMTTQSVHHLLGL</sequence>
<protein>
    <submittedName>
        <fullName evidence="5">Unannotated protein</fullName>
    </submittedName>
</protein>
<accession>A0A6J6LV69</accession>
<reference evidence="5" key="1">
    <citation type="submission" date="2020-05" db="EMBL/GenBank/DDBJ databases">
        <authorList>
            <person name="Chiriac C."/>
            <person name="Salcher M."/>
            <person name="Ghai R."/>
            <person name="Kavagutti S V."/>
        </authorList>
    </citation>
    <scope>NUCLEOTIDE SEQUENCE</scope>
</reference>
<dbReference type="AlphaFoldDB" id="A0A6J6LV69"/>
<dbReference type="SUPFAM" id="SSF46689">
    <property type="entry name" value="Homeodomain-like"/>
    <property type="match status" value="1"/>
</dbReference>
<keyword evidence="1" id="KW-0238">DNA-binding</keyword>
<dbReference type="EMBL" id="CAEZWE010000104">
    <property type="protein sequence ID" value="CAB4665626.1"/>
    <property type="molecule type" value="Genomic_DNA"/>
</dbReference>
<evidence type="ECO:0000259" key="2">
    <source>
        <dbReference type="PROSITE" id="PS50977"/>
    </source>
</evidence>
<dbReference type="EMBL" id="CAEZTC010000036">
    <property type="protein sequence ID" value="CAB4554723.1"/>
    <property type="molecule type" value="Genomic_DNA"/>
</dbReference>